<dbReference type="Pfam" id="PF08281">
    <property type="entry name" value="Sigma70_r4_2"/>
    <property type="match status" value="1"/>
</dbReference>
<comment type="caution">
    <text evidence="7">The sequence shown here is derived from an EMBL/GenBank/DDBJ whole genome shotgun (WGS) entry which is preliminary data.</text>
</comment>
<dbReference type="PRINTS" id="PR00038">
    <property type="entry name" value="HTHLUXR"/>
</dbReference>
<evidence type="ECO:0000256" key="3">
    <source>
        <dbReference type="ARBA" id="ARBA00023082"/>
    </source>
</evidence>
<name>A0ABY2WMV5_9FLAO</name>
<dbReference type="EMBL" id="VCNI01000001">
    <property type="protein sequence ID" value="TMU56328.1"/>
    <property type="molecule type" value="Genomic_DNA"/>
</dbReference>
<evidence type="ECO:0000256" key="2">
    <source>
        <dbReference type="ARBA" id="ARBA00023015"/>
    </source>
</evidence>
<evidence type="ECO:0000259" key="6">
    <source>
        <dbReference type="Pfam" id="PF08281"/>
    </source>
</evidence>
<dbReference type="SUPFAM" id="SSF88946">
    <property type="entry name" value="Sigma2 domain of RNA polymerase sigma factors"/>
    <property type="match status" value="1"/>
</dbReference>
<keyword evidence="8" id="KW-1185">Reference proteome</keyword>
<dbReference type="Gene3D" id="1.10.1740.10">
    <property type="match status" value="1"/>
</dbReference>
<dbReference type="PANTHER" id="PTHR43133:SF46">
    <property type="entry name" value="RNA POLYMERASE SIGMA-70 FACTOR ECF SUBFAMILY"/>
    <property type="match status" value="1"/>
</dbReference>
<gene>
    <name evidence="7" type="ORF">FGG15_01960</name>
</gene>
<keyword evidence="4" id="KW-0804">Transcription</keyword>
<reference evidence="7 8" key="1">
    <citation type="submission" date="2019-05" db="EMBL/GenBank/DDBJ databases">
        <title>Flagellimonas sp. AsT0115, sp. nov., isolated from a marine red algae, Asparagopsis taxiformis.</title>
        <authorList>
            <person name="Kim J."/>
            <person name="Jeong S.E."/>
            <person name="Jeon C.O."/>
        </authorList>
    </citation>
    <scope>NUCLEOTIDE SEQUENCE [LARGE SCALE GENOMIC DNA]</scope>
    <source>
        <strain evidence="7 8">AsT0115</strain>
    </source>
</reference>
<dbReference type="Gene3D" id="1.10.10.10">
    <property type="entry name" value="Winged helix-like DNA-binding domain superfamily/Winged helix DNA-binding domain"/>
    <property type="match status" value="1"/>
</dbReference>
<keyword evidence="2" id="KW-0805">Transcription regulation</keyword>
<dbReference type="RefSeq" id="WP_138832662.1">
    <property type="nucleotide sequence ID" value="NZ_VCNI01000001.1"/>
</dbReference>
<dbReference type="PANTHER" id="PTHR43133">
    <property type="entry name" value="RNA POLYMERASE ECF-TYPE SIGMA FACTO"/>
    <property type="match status" value="1"/>
</dbReference>
<feature type="domain" description="RNA polymerase sigma factor 70 region 4 type 2" evidence="6">
    <location>
        <begin position="127"/>
        <end position="178"/>
    </location>
</feature>
<dbReference type="InterPro" id="IPR036388">
    <property type="entry name" value="WH-like_DNA-bd_sf"/>
</dbReference>
<keyword evidence="3" id="KW-0731">Sigma factor</keyword>
<dbReference type="InterPro" id="IPR007627">
    <property type="entry name" value="RNA_pol_sigma70_r2"/>
</dbReference>
<sequence length="190" mass="22166">MASENLFIQTPVAVSHDSNESFEVIHDLYFNKLFLIARGYISSKQDAEEIVQDVFVKLWKKQEENHSIDNLTGYLFRMTRNACLDFLRSKKNVLAIETNLEQRQNLLNFHALSNESASSIIEDELHKQVDKAIDRLPKKCRQVFVKSRKEGLKHKEIAKDLNISTKTVENHISKAIRLLKTHLRDHFTFE</sequence>
<dbReference type="NCBIfam" id="TIGR02985">
    <property type="entry name" value="Sig70_bacteroi1"/>
    <property type="match status" value="1"/>
</dbReference>
<accession>A0ABY2WMV5</accession>
<dbReference type="InterPro" id="IPR013325">
    <property type="entry name" value="RNA_pol_sigma_r2"/>
</dbReference>
<dbReference type="Proteomes" id="UP000751614">
    <property type="component" value="Unassembled WGS sequence"/>
</dbReference>
<protein>
    <submittedName>
        <fullName evidence="7">RNA polymerase sigma-70 factor</fullName>
    </submittedName>
</protein>
<organism evidence="7 8">
    <name type="scientific">Flagellimonas algicola</name>
    <dbReference type="NCBI Taxonomy" id="2583815"/>
    <lineage>
        <taxon>Bacteria</taxon>
        <taxon>Pseudomonadati</taxon>
        <taxon>Bacteroidota</taxon>
        <taxon>Flavobacteriia</taxon>
        <taxon>Flavobacteriales</taxon>
        <taxon>Flavobacteriaceae</taxon>
        <taxon>Flagellimonas</taxon>
    </lineage>
</organism>
<evidence type="ECO:0000256" key="1">
    <source>
        <dbReference type="ARBA" id="ARBA00010641"/>
    </source>
</evidence>
<dbReference type="InterPro" id="IPR039425">
    <property type="entry name" value="RNA_pol_sigma-70-like"/>
</dbReference>
<dbReference type="InterPro" id="IPR014284">
    <property type="entry name" value="RNA_pol_sigma-70_dom"/>
</dbReference>
<dbReference type="Pfam" id="PF04542">
    <property type="entry name" value="Sigma70_r2"/>
    <property type="match status" value="1"/>
</dbReference>
<dbReference type="InterPro" id="IPR013249">
    <property type="entry name" value="RNA_pol_sigma70_r4_t2"/>
</dbReference>
<dbReference type="InterPro" id="IPR013324">
    <property type="entry name" value="RNA_pol_sigma_r3/r4-like"/>
</dbReference>
<feature type="domain" description="RNA polymerase sigma-70 region 2" evidence="5">
    <location>
        <begin position="31"/>
        <end position="91"/>
    </location>
</feature>
<dbReference type="NCBIfam" id="TIGR02937">
    <property type="entry name" value="sigma70-ECF"/>
    <property type="match status" value="1"/>
</dbReference>
<proteinExistence type="inferred from homology"/>
<dbReference type="SUPFAM" id="SSF88659">
    <property type="entry name" value="Sigma3 and sigma4 domains of RNA polymerase sigma factors"/>
    <property type="match status" value="1"/>
</dbReference>
<evidence type="ECO:0000313" key="8">
    <source>
        <dbReference type="Proteomes" id="UP000751614"/>
    </source>
</evidence>
<dbReference type="InterPro" id="IPR000792">
    <property type="entry name" value="Tscrpt_reg_LuxR_C"/>
</dbReference>
<evidence type="ECO:0000256" key="4">
    <source>
        <dbReference type="ARBA" id="ARBA00023163"/>
    </source>
</evidence>
<dbReference type="InterPro" id="IPR014327">
    <property type="entry name" value="RNA_pol_sigma70_bacteroid"/>
</dbReference>
<evidence type="ECO:0000259" key="5">
    <source>
        <dbReference type="Pfam" id="PF04542"/>
    </source>
</evidence>
<evidence type="ECO:0000313" key="7">
    <source>
        <dbReference type="EMBL" id="TMU56328.1"/>
    </source>
</evidence>
<comment type="similarity">
    <text evidence="1">Belongs to the sigma-70 factor family. ECF subfamily.</text>
</comment>